<evidence type="ECO:0000313" key="5">
    <source>
        <dbReference type="Proteomes" id="UP000078540"/>
    </source>
</evidence>
<evidence type="ECO:0000256" key="1">
    <source>
        <dbReference type="ARBA" id="ARBA00001968"/>
    </source>
</evidence>
<evidence type="ECO:0000313" key="4">
    <source>
        <dbReference type="EMBL" id="KYM80148.1"/>
    </source>
</evidence>
<sequence length="202" mass="24207">MKRRYNNGEYLIKRYIFFSFFKLQCDGYSLEPWLMTSLKHEKSNMPRFQYNENLCSARSCIKRFDVWKAMFRCLTTQRRLIYEPGMAGKIINACAVLHNMRIAHGIHDDLEIDEMDNEHLDHRINPVVEHEDFEEHLPQVYRNDLLFATMEEINLSFLFFFPSHEIKDSDWLNFLCPMHFTLKKKSVCSSLYCINQVSLCKK</sequence>
<dbReference type="AlphaFoldDB" id="A0A195B6K4"/>
<protein>
    <recommendedName>
        <fullName evidence="3">DDE Tnp4 domain-containing protein</fullName>
    </recommendedName>
</protein>
<dbReference type="GO" id="GO:0046872">
    <property type="term" value="F:metal ion binding"/>
    <property type="evidence" value="ECO:0007669"/>
    <property type="project" value="UniProtKB-KW"/>
</dbReference>
<dbReference type="Pfam" id="PF13359">
    <property type="entry name" value="DDE_Tnp_4"/>
    <property type="match status" value="1"/>
</dbReference>
<feature type="domain" description="DDE Tnp4" evidence="3">
    <location>
        <begin position="27"/>
        <end position="99"/>
    </location>
</feature>
<evidence type="ECO:0000259" key="3">
    <source>
        <dbReference type="Pfam" id="PF13359"/>
    </source>
</evidence>
<keyword evidence="5" id="KW-1185">Reference proteome</keyword>
<keyword evidence="2" id="KW-0479">Metal-binding</keyword>
<organism evidence="4 5">
    <name type="scientific">Atta colombica</name>
    <dbReference type="NCBI Taxonomy" id="520822"/>
    <lineage>
        <taxon>Eukaryota</taxon>
        <taxon>Metazoa</taxon>
        <taxon>Ecdysozoa</taxon>
        <taxon>Arthropoda</taxon>
        <taxon>Hexapoda</taxon>
        <taxon>Insecta</taxon>
        <taxon>Pterygota</taxon>
        <taxon>Neoptera</taxon>
        <taxon>Endopterygota</taxon>
        <taxon>Hymenoptera</taxon>
        <taxon>Apocrita</taxon>
        <taxon>Aculeata</taxon>
        <taxon>Formicoidea</taxon>
        <taxon>Formicidae</taxon>
        <taxon>Myrmicinae</taxon>
        <taxon>Atta</taxon>
    </lineage>
</organism>
<dbReference type="STRING" id="520822.A0A195B6K4"/>
<name>A0A195B6K4_9HYME</name>
<proteinExistence type="predicted"/>
<gene>
    <name evidence="4" type="ORF">ALC53_09242</name>
</gene>
<dbReference type="Proteomes" id="UP000078540">
    <property type="component" value="Unassembled WGS sequence"/>
</dbReference>
<dbReference type="InterPro" id="IPR027806">
    <property type="entry name" value="HARBI1_dom"/>
</dbReference>
<evidence type="ECO:0000256" key="2">
    <source>
        <dbReference type="ARBA" id="ARBA00022723"/>
    </source>
</evidence>
<accession>A0A195B6K4</accession>
<comment type="cofactor">
    <cofactor evidence="1">
        <name>a divalent metal cation</name>
        <dbReference type="ChEBI" id="CHEBI:60240"/>
    </cofactor>
</comment>
<dbReference type="EMBL" id="KQ976574">
    <property type="protein sequence ID" value="KYM80148.1"/>
    <property type="molecule type" value="Genomic_DNA"/>
</dbReference>
<reference evidence="4 5" key="1">
    <citation type="submission" date="2015-09" db="EMBL/GenBank/DDBJ databases">
        <title>Atta colombica WGS genome.</title>
        <authorList>
            <person name="Nygaard S."/>
            <person name="Hu H."/>
            <person name="Boomsma J."/>
            <person name="Zhang G."/>
        </authorList>
    </citation>
    <scope>NUCLEOTIDE SEQUENCE [LARGE SCALE GENOMIC DNA]</scope>
    <source>
        <strain evidence="4">Treedump-2</strain>
        <tissue evidence="4">Whole body</tissue>
    </source>
</reference>